<keyword evidence="4" id="KW-0862">Zinc</keyword>
<evidence type="ECO:0000313" key="8">
    <source>
        <dbReference type="Proteomes" id="UP000504606"/>
    </source>
</evidence>
<evidence type="ECO:0000256" key="4">
    <source>
        <dbReference type="ARBA" id="ARBA00022833"/>
    </source>
</evidence>
<dbReference type="Gene3D" id="3.40.50.150">
    <property type="entry name" value="Vaccinia Virus protein VP39"/>
    <property type="match status" value="1"/>
</dbReference>
<dbReference type="InterPro" id="IPR008906">
    <property type="entry name" value="HATC_C_dom"/>
</dbReference>
<keyword evidence="5" id="KW-0539">Nucleus</keyword>
<evidence type="ECO:0000256" key="3">
    <source>
        <dbReference type="ARBA" id="ARBA00022771"/>
    </source>
</evidence>
<dbReference type="Proteomes" id="UP000504606">
    <property type="component" value="Unplaced"/>
</dbReference>
<comment type="subcellular location">
    <subcellularLocation>
        <location evidence="1">Nucleus</location>
    </subcellularLocation>
</comment>
<dbReference type="GeneID" id="113218381"/>
<evidence type="ECO:0000313" key="9">
    <source>
        <dbReference type="RefSeq" id="XP_052130462.1"/>
    </source>
</evidence>
<gene>
    <name evidence="9" type="primary">LOC113218381</name>
</gene>
<dbReference type="InterPro" id="IPR012337">
    <property type="entry name" value="RNaseH-like_sf"/>
</dbReference>
<dbReference type="GO" id="GO:0046983">
    <property type="term" value="F:protein dimerization activity"/>
    <property type="evidence" value="ECO:0007669"/>
    <property type="project" value="InterPro"/>
</dbReference>
<feature type="compositionally biased region" description="Acidic residues" evidence="6">
    <location>
        <begin position="515"/>
        <end position="524"/>
    </location>
</feature>
<sequence>MTAICQRVLEHVIQIDYHQDKNCHVNCSLCYTPFIVPCFSSGLQALRNVGVLPEEYFACEKDPWCKKVSRYHYGESVFQLGEVRDVDAGVVTSLGRVDLLIGGRKTFAGPLLDKEYERVMESVKSDISKAKALTIETDGWTNTRTEGIVNFFGAGRVLLLVTDNASAMKRAWRLDITKLPVFRDLISSAKDVVKIRKHRQLNAIFKSKQKLNYGESASALVLPSPTRFGGSYLMLVSLQKNKVALGETVLTDATEVPAAVKTTVLDDAFWEKMSFFLRFMKPVVEGTHLIEADDAKLSHMVKICMKIKDLANEALNEDSVIPLGAVQRIKSAVIHRITKFCIFDIHLATYLIDPVFAGEGLSDTECQRAIEVIEAIAAHLKENTEKVVENLAQFTTKTNFYDNEKMWKRALTLNSITWWDFYCKNQPLHPIAVRLLSLLPSACPCERIWSEYGYVHNKVRNRLNNKKVEKEVAIKHNLNLSQQCSEAEKKKRAELSAEREKILKAYPSVFLFDESDSEFSEDENDPRPLWTSDEELENTSDEENEEDLENISD</sequence>
<dbReference type="PANTHER" id="PTHR46481:SF10">
    <property type="entry name" value="ZINC FINGER BED DOMAIN-CONTAINING PROTEIN 39"/>
    <property type="match status" value="1"/>
</dbReference>
<evidence type="ECO:0000256" key="6">
    <source>
        <dbReference type="SAM" id="MobiDB-lite"/>
    </source>
</evidence>
<keyword evidence="2" id="KW-0479">Metal-binding</keyword>
<name>A0A9C6X7D3_FRAOC</name>
<feature type="region of interest" description="Disordered" evidence="6">
    <location>
        <begin position="515"/>
        <end position="553"/>
    </location>
</feature>
<evidence type="ECO:0000259" key="7">
    <source>
        <dbReference type="Pfam" id="PF05699"/>
    </source>
</evidence>
<protein>
    <submittedName>
        <fullName evidence="9">Uncharacterized protein LOC113218381</fullName>
    </submittedName>
</protein>
<dbReference type="GO" id="GO:0005634">
    <property type="term" value="C:nucleus"/>
    <property type="evidence" value="ECO:0007669"/>
    <property type="project" value="UniProtKB-SubCell"/>
</dbReference>
<organism evidence="8 9">
    <name type="scientific">Frankliniella occidentalis</name>
    <name type="common">Western flower thrips</name>
    <name type="synonym">Euthrips occidentalis</name>
    <dbReference type="NCBI Taxonomy" id="133901"/>
    <lineage>
        <taxon>Eukaryota</taxon>
        <taxon>Metazoa</taxon>
        <taxon>Ecdysozoa</taxon>
        <taxon>Arthropoda</taxon>
        <taxon>Hexapoda</taxon>
        <taxon>Insecta</taxon>
        <taxon>Pterygota</taxon>
        <taxon>Neoptera</taxon>
        <taxon>Paraneoptera</taxon>
        <taxon>Thysanoptera</taxon>
        <taxon>Terebrantia</taxon>
        <taxon>Thripoidea</taxon>
        <taxon>Thripidae</taxon>
        <taxon>Frankliniella</taxon>
    </lineage>
</organism>
<evidence type="ECO:0000256" key="2">
    <source>
        <dbReference type="ARBA" id="ARBA00022723"/>
    </source>
</evidence>
<feature type="domain" description="HAT C-terminal dimerisation" evidence="7">
    <location>
        <begin position="401"/>
        <end position="478"/>
    </location>
</feature>
<dbReference type="PANTHER" id="PTHR46481">
    <property type="entry name" value="ZINC FINGER BED DOMAIN-CONTAINING PROTEIN 4"/>
    <property type="match status" value="1"/>
</dbReference>
<dbReference type="AlphaFoldDB" id="A0A9C6X7D3"/>
<evidence type="ECO:0000256" key="1">
    <source>
        <dbReference type="ARBA" id="ARBA00004123"/>
    </source>
</evidence>
<dbReference type="SUPFAM" id="SSF53098">
    <property type="entry name" value="Ribonuclease H-like"/>
    <property type="match status" value="1"/>
</dbReference>
<reference evidence="9" key="1">
    <citation type="submission" date="2025-08" db="UniProtKB">
        <authorList>
            <consortium name="RefSeq"/>
        </authorList>
    </citation>
    <scope>IDENTIFICATION</scope>
    <source>
        <tissue evidence="9">Whole organism</tissue>
    </source>
</reference>
<dbReference type="Pfam" id="PF05699">
    <property type="entry name" value="Dimer_Tnp_hAT"/>
    <property type="match status" value="1"/>
</dbReference>
<dbReference type="GO" id="GO:0008270">
    <property type="term" value="F:zinc ion binding"/>
    <property type="evidence" value="ECO:0007669"/>
    <property type="project" value="UniProtKB-KW"/>
</dbReference>
<accession>A0A9C6X7D3</accession>
<dbReference type="InterPro" id="IPR029063">
    <property type="entry name" value="SAM-dependent_MTases_sf"/>
</dbReference>
<feature type="compositionally biased region" description="Acidic residues" evidence="6">
    <location>
        <begin position="532"/>
        <end position="553"/>
    </location>
</feature>
<dbReference type="InterPro" id="IPR052035">
    <property type="entry name" value="ZnF_BED_domain_contain"/>
</dbReference>
<keyword evidence="3" id="KW-0863">Zinc-finger</keyword>
<proteinExistence type="predicted"/>
<dbReference type="RefSeq" id="XP_052130462.1">
    <property type="nucleotide sequence ID" value="XM_052274502.1"/>
</dbReference>
<dbReference type="KEGG" id="foc:113218381"/>
<keyword evidence="8" id="KW-1185">Reference proteome</keyword>
<dbReference type="OrthoDB" id="4951847at2759"/>
<evidence type="ECO:0000256" key="5">
    <source>
        <dbReference type="ARBA" id="ARBA00023242"/>
    </source>
</evidence>